<dbReference type="PANTHER" id="PTHR48106:SF5">
    <property type="entry name" value="ZINC-CONTAINING ALCOHOL DEHYDROGENASE"/>
    <property type="match status" value="1"/>
</dbReference>
<dbReference type="SUPFAM" id="SSF51735">
    <property type="entry name" value="NAD(P)-binding Rossmann-fold domains"/>
    <property type="match status" value="1"/>
</dbReference>
<comment type="caution">
    <text evidence="4">The sequence shown here is derived from an EMBL/GenBank/DDBJ whole genome shotgun (WGS) entry which is preliminary data.</text>
</comment>
<evidence type="ECO:0000313" key="5">
    <source>
        <dbReference type="Proteomes" id="UP000031553"/>
    </source>
</evidence>
<evidence type="ECO:0000313" key="4">
    <source>
        <dbReference type="EMBL" id="KPH86139.1"/>
    </source>
</evidence>
<dbReference type="Pfam" id="PF08240">
    <property type="entry name" value="ADH_N"/>
    <property type="match status" value="1"/>
</dbReference>
<dbReference type="InterPro" id="IPR036291">
    <property type="entry name" value="NAD(P)-bd_dom_sf"/>
</dbReference>
<evidence type="ECO:0000259" key="3">
    <source>
        <dbReference type="SMART" id="SM00829"/>
    </source>
</evidence>
<protein>
    <submittedName>
        <fullName evidence="4">Alcohol dehydrogenase</fullName>
    </submittedName>
</protein>
<dbReference type="GO" id="GO:0070402">
    <property type="term" value="F:NADPH binding"/>
    <property type="evidence" value="ECO:0007669"/>
    <property type="project" value="TreeGrafter"/>
</dbReference>
<reference evidence="4 5" key="1">
    <citation type="submission" date="2015-07" db="EMBL/GenBank/DDBJ databases">
        <title>Draft Genome Sequence of Komagataeibacter intermedius Strain AF2, Isolated from Kombucha Tea.</title>
        <authorList>
            <person name="Santos R.A."/>
            <person name="Berretta A.A."/>
            <person name="Barud H.S."/>
            <person name="Ribeiro S.J."/>
            <person name="Gonzalez-Garcia L.N."/>
            <person name="Zucchi T.D."/>
            <person name="Goldman G.H."/>
            <person name="Riano-Pachon D.M."/>
        </authorList>
    </citation>
    <scope>NUCLEOTIDE SEQUENCE [LARGE SCALE GENOMIC DNA]</scope>
    <source>
        <strain evidence="4 5">AF2</strain>
    </source>
</reference>
<dbReference type="Gene3D" id="3.40.50.720">
    <property type="entry name" value="NAD(P)-binding Rossmann-like Domain"/>
    <property type="match status" value="1"/>
</dbReference>
<dbReference type="InterPro" id="IPR011032">
    <property type="entry name" value="GroES-like_sf"/>
</dbReference>
<evidence type="ECO:0000256" key="2">
    <source>
        <dbReference type="ARBA" id="ARBA00023002"/>
    </source>
</evidence>
<dbReference type="PANTHER" id="PTHR48106">
    <property type="entry name" value="QUINONE OXIDOREDUCTASE PIG3-RELATED"/>
    <property type="match status" value="1"/>
</dbReference>
<keyword evidence="1" id="KW-0521">NADP</keyword>
<proteinExistence type="predicted"/>
<dbReference type="SUPFAM" id="SSF50129">
    <property type="entry name" value="GroES-like"/>
    <property type="match status" value="1"/>
</dbReference>
<accession>A0A0N1F8S0</accession>
<dbReference type="InterPro" id="IPR020843">
    <property type="entry name" value="ER"/>
</dbReference>
<dbReference type="Pfam" id="PF00107">
    <property type="entry name" value="ADH_zinc_N"/>
    <property type="match status" value="1"/>
</dbReference>
<gene>
    <name evidence="4" type="ORF">GLUCOINTEAF2_0202993</name>
</gene>
<feature type="domain" description="Enoyl reductase (ER)" evidence="3">
    <location>
        <begin position="42"/>
        <end position="358"/>
    </location>
</feature>
<organism evidence="4 5">
    <name type="scientific">Komagataeibacter intermedius AF2</name>
    <dbReference type="NCBI Taxonomy" id="1458464"/>
    <lineage>
        <taxon>Bacteria</taxon>
        <taxon>Pseudomonadati</taxon>
        <taxon>Pseudomonadota</taxon>
        <taxon>Alphaproteobacteria</taxon>
        <taxon>Acetobacterales</taxon>
        <taxon>Acetobacteraceae</taxon>
        <taxon>Komagataeibacter</taxon>
    </lineage>
</organism>
<dbReference type="Gene3D" id="3.90.180.10">
    <property type="entry name" value="Medium-chain alcohol dehydrogenases, catalytic domain"/>
    <property type="match status" value="1"/>
</dbReference>
<dbReference type="InterPro" id="IPR013149">
    <property type="entry name" value="ADH-like_C"/>
</dbReference>
<sequence>MAACAATRSNHLSQFAIFRYPDQGHFERCILMTRAIRFHEVGGPEVLRIDEVPTPEPKAGEVRIRVRALGLNRADSMYRTGRYVIEPKFPATFGYEAAGTIDAVGPGVEGFAAGDRVAVIPAFMFDEYAMFADQAIAPARAVVKLPDGVSWENAATTWMPFTTAWGALIDIANLGAGDFVVLGAASSSVGLAAMQIAKHVGATPIAITRKGGKIDELKGAGFVHVLQTGEDDIEREILRLTDGQGARVVFDPVTGPGLESIIKATCKDAIVFIYGALSHEATPIPVMHVLGKHTTIRGYEFIEVTGDDAKLEHAKAFINEGLRAGHFQAQVARTFAFEEVVEAYRYLESNSQFGKIVLTLD</sequence>
<keyword evidence="2" id="KW-0560">Oxidoreductase</keyword>
<dbReference type="CDD" id="cd08268">
    <property type="entry name" value="MDR2"/>
    <property type="match status" value="1"/>
</dbReference>
<dbReference type="Proteomes" id="UP000031553">
    <property type="component" value="Unassembled WGS sequence"/>
</dbReference>
<dbReference type="AlphaFoldDB" id="A0A0N1F8S0"/>
<dbReference type="EMBL" id="JUFX02000212">
    <property type="protein sequence ID" value="KPH86139.1"/>
    <property type="molecule type" value="Genomic_DNA"/>
</dbReference>
<dbReference type="GO" id="GO:0016651">
    <property type="term" value="F:oxidoreductase activity, acting on NAD(P)H"/>
    <property type="evidence" value="ECO:0007669"/>
    <property type="project" value="TreeGrafter"/>
</dbReference>
<dbReference type="SMART" id="SM00829">
    <property type="entry name" value="PKS_ER"/>
    <property type="match status" value="1"/>
</dbReference>
<name>A0A0N1F8S0_9PROT</name>
<evidence type="ECO:0000256" key="1">
    <source>
        <dbReference type="ARBA" id="ARBA00022857"/>
    </source>
</evidence>
<dbReference type="InterPro" id="IPR013154">
    <property type="entry name" value="ADH-like_N"/>
</dbReference>